<comment type="caution">
    <text evidence="1">The sequence shown here is derived from an EMBL/GenBank/DDBJ whole genome shotgun (WGS) entry which is preliminary data.</text>
</comment>
<name>A0A224XAW7_9LACT</name>
<evidence type="ECO:0000313" key="1">
    <source>
        <dbReference type="EMBL" id="GAX47294.1"/>
    </source>
</evidence>
<proteinExistence type="predicted"/>
<dbReference type="OrthoDB" id="2149849at2"/>
<organism evidence="1 2">
    <name type="scientific">Pseudolactococcus reticulitermitis</name>
    <dbReference type="NCBI Taxonomy" id="2025039"/>
    <lineage>
        <taxon>Bacteria</taxon>
        <taxon>Bacillati</taxon>
        <taxon>Bacillota</taxon>
        <taxon>Bacilli</taxon>
        <taxon>Lactobacillales</taxon>
        <taxon>Streptococcaceae</taxon>
        <taxon>Pseudolactococcus</taxon>
    </lineage>
</organism>
<keyword evidence="2" id="KW-1185">Reference proteome</keyword>
<dbReference type="RefSeq" id="WP_094784357.1">
    <property type="nucleotide sequence ID" value="NZ_BEDT01000002.1"/>
</dbReference>
<dbReference type="AlphaFoldDB" id="A0A224XAW7"/>
<evidence type="ECO:0000313" key="2">
    <source>
        <dbReference type="Proteomes" id="UP000218689"/>
    </source>
</evidence>
<dbReference type="EMBL" id="BEDT01000002">
    <property type="protein sequence ID" value="GAX47294.1"/>
    <property type="molecule type" value="Genomic_DNA"/>
</dbReference>
<accession>A0A224XAW7</accession>
<sequence>MTFEDAVEIYFNGKDEDGLFKMTNGGVCDLLYIIRQLEKTYLPKIKMTGREFYNLKWVKEDEEMAFEDLFNILMPKFTMEEIMQVWLHPECIEVVE</sequence>
<dbReference type="Proteomes" id="UP000218689">
    <property type="component" value="Unassembled WGS sequence"/>
</dbReference>
<reference evidence="2" key="1">
    <citation type="submission" date="2017-08" db="EMBL/GenBank/DDBJ databases">
        <title>Draft genome sequence of Lactococcus sp. strain Rs-Y01, isolated from the gut of the lower termite Reticulitermes speratus.</title>
        <authorList>
            <person name="Ohkuma M."/>
            <person name="Yuki M."/>
        </authorList>
    </citation>
    <scope>NUCLEOTIDE SEQUENCE [LARGE SCALE GENOMIC DNA]</scope>
    <source>
        <strain evidence="2">Rs-Y01</strain>
    </source>
</reference>
<gene>
    <name evidence="1" type="ORF">RsY01_893</name>
</gene>
<protein>
    <submittedName>
        <fullName evidence="1">Uncharacterized protein</fullName>
    </submittedName>
</protein>